<organism evidence="1 3">
    <name type="scientific">Neisseria macacae ATCC 33926</name>
    <dbReference type="NCBI Taxonomy" id="997348"/>
    <lineage>
        <taxon>Bacteria</taxon>
        <taxon>Pseudomonadati</taxon>
        <taxon>Pseudomonadota</taxon>
        <taxon>Betaproteobacteria</taxon>
        <taxon>Neisseriales</taxon>
        <taxon>Neisseriaceae</taxon>
        <taxon>Neisseria</taxon>
    </lineage>
</organism>
<sequence>MKNRDSLSFDAYLACKDLSSTELLNILLNSNTQTQYEAARRLQFFQYREIKDIIKNVLLTSQYSRHRELAVFILGQIQNKLDKSELEEVLSLLIDFINNDKSIKVKSSAISSLGHLFHNYDLGEEEFCVIEEKIKLIWQIYRYSIVIATAFSSAFFPKRDYIEEYLIKNLNSRHPKVISWIVYALKEKIYHSKSIETLLLNRLDHSRVESYIYIEIAAYLISINCEQIIPYIEDMVLTQNKIDDEIYIALKNNSSKSFSSIRKIMLGKFQ</sequence>
<keyword evidence="4" id="KW-1185">Reference proteome</keyword>
<dbReference type="AlphaFoldDB" id="A0AA36UHU5"/>
<reference evidence="1 3" key="1">
    <citation type="submission" date="2011-05" db="EMBL/GenBank/DDBJ databases">
        <authorList>
            <person name="Muzny D."/>
            <person name="Qin X."/>
            <person name="Deng J."/>
            <person name="Jiang H."/>
            <person name="Liu Y."/>
            <person name="Qu J."/>
            <person name="Song X.-Z."/>
            <person name="Zhang L."/>
            <person name="Thornton R."/>
            <person name="Coyle M."/>
            <person name="Francisco L."/>
            <person name="Jackson L."/>
            <person name="Javaid M."/>
            <person name="Korchina V."/>
            <person name="Kovar C."/>
            <person name="Mata R."/>
            <person name="Mathew T."/>
            <person name="Ngo R."/>
            <person name="Nguyen L."/>
            <person name="Nguyen N."/>
            <person name="Okwuonu G."/>
            <person name="Ongeri F."/>
            <person name="Pham C."/>
            <person name="Simmons D."/>
            <person name="Wilczek-Boney K."/>
            <person name="Hale W."/>
            <person name="Jakkamsetti A."/>
            <person name="Pham P."/>
            <person name="Ruth R."/>
            <person name="San Lucas F."/>
            <person name="Warren J."/>
            <person name="Zhang J."/>
            <person name="Zhao Z."/>
            <person name="Zhou C."/>
            <person name="Zhu D."/>
            <person name="Lee S."/>
            <person name="Bess C."/>
            <person name="Blankenburg K."/>
            <person name="Forbes L."/>
            <person name="Fu Q."/>
            <person name="Gubbala S."/>
            <person name="Hirani K."/>
            <person name="Jayaseelan J.C."/>
            <person name="Lara F."/>
            <person name="Munidasa M."/>
            <person name="Palculict T."/>
            <person name="Patil S."/>
            <person name="Pu L.-L."/>
            <person name="Saada N."/>
            <person name="Tang L."/>
            <person name="Weissenberger G."/>
            <person name="Zhu Y."/>
            <person name="Hemphill L."/>
            <person name="Shang Y."/>
            <person name="Youmans B."/>
            <person name="Ayvaz T."/>
            <person name="Ross M."/>
            <person name="Santibanez J."/>
            <person name="Aqrawi P."/>
            <person name="Gross S."/>
            <person name="Joshi V."/>
            <person name="Fowler G."/>
            <person name="Nazareth L."/>
            <person name="Reid J."/>
            <person name="Worley K."/>
            <person name="Petrosino J."/>
            <person name="Highlander S."/>
            <person name="Gibbs R."/>
        </authorList>
    </citation>
    <scope>NUCLEOTIDE SEQUENCE [LARGE SCALE GENOMIC DNA]</scope>
    <source>
        <strain evidence="1 3">ATCC 33926</strain>
    </source>
</reference>
<evidence type="ECO:0008006" key="5">
    <source>
        <dbReference type="Google" id="ProtNLM"/>
    </source>
</evidence>
<reference evidence="2 4" key="2">
    <citation type="submission" date="2022-03" db="EMBL/GenBank/DDBJ databases">
        <title>Genome sequencing of Neisseria macacae.</title>
        <authorList>
            <person name="Baek M.-G."/>
        </authorList>
    </citation>
    <scope>NUCLEOTIDE SEQUENCE [LARGE SCALE GENOMIC DNA]</scope>
    <source>
        <strain evidence="2 4">ATCC 33926</strain>
    </source>
</reference>
<evidence type="ECO:0000313" key="3">
    <source>
        <dbReference type="Proteomes" id="UP000004982"/>
    </source>
</evidence>
<name>A0AA36UHU5_9NEIS</name>
<dbReference type="InterPro" id="IPR011989">
    <property type="entry name" value="ARM-like"/>
</dbReference>
<evidence type="ECO:0000313" key="1">
    <source>
        <dbReference type="EMBL" id="EGQ75974.1"/>
    </source>
</evidence>
<dbReference type="Proteomes" id="UP000829455">
    <property type="component" value="Chromosome"/>
</dbReference>
<evidence type="ECO:0000313" key="4">
    <source>
        <dbReference type="Proteomes" id="UP000829455"/>
    </source>
</evidence>
<dbReference type="RefSeq" id="WP_003755453.1">
    <property type="nucleotide sequence ID" value="NZ_CP094241.1"/>
</dbReference>
<dbReference type="EMBL" id="AFQE01000107">
    <property type="protein sequence ID" value="EGQ75974.1"/>
    <property type="molecule type" value="Genomic_DNA"/>
</dbReference>
<evidence type="ECO:0000313" key="2">
    <source>
        <dbReference type="EMBL" id="UNV85910.1"/>
    </source>
</evidence>
<dbReference type="Gene3D" id="1.25.10.10">
    <property type="entry name" value="Leucine-rich Repeat Variant"/>
    <property type="match status" value="1"/>
</dbReference>
<dbReference type="InterPro" id="IPR016024">
    <property type="entry name" value="ARM-type_fold"/>
</dbReference>
<gene>
    <name evidence="1" type="ORF">HMPREF9418_2189</name>
    <name evidence="2" type="ORF">MON40_05240</name>
</gene>
<accession>A0AA36UHU5</accession>
<proteinExistence type="predicted"/>
<protein>
    <recommendedName>
        <fullName evidence="5">HEAT repeat domain-containing protein</fullName>
    </recommendedName>
</protein>
<dbReference type="SUPFAM" id="SSF48371">
    <property type="entry name" value="ARM repeat"/>
    <property type="match status" value="1"/>
</dbReference>
<dbReference type="Proteomes" id="UP000004982">
    <property type="component" value="Unassembled WGS sequence"/>
</dbReference>
<dbReference type="EMBL" id="CP094241">
    <property type="protein sequence ID" value="UNV85910.1"/>
    <property type="molecule type" value="Genomic_DNA"/>
</dbReference>